<proteinExistence type="predicted"/>
<protein>
    <submittedName>
        <fullName evidence="1">Uncharacterized protein</fullName>
    </submittedName>
</protein>
<dbReference type="OrthoDB" id="6512800at2759"/>
<accession>A0A9J6GLX7</accession>
<organism evidence="1 2">
    <name type="scientific">Haemaphysalis longicornis</name>
    <name type="common">Bush tick</name>
    <dbReference type="NCBI Taxonomy" id="44386"/>
    <lineage>
        <taxon>Eukaryota</taxon>
        <taxon>Metazoa</taxon>
        <taxon>Ecdysozoa</taxon>
        <taxon>Arthropoda</taxon>
        <taxon>Chelicerata</taxon>
        <taxon>Arachnida</taxon>
        <taxon>Acari</taxon>
        <taxon>Parasitiformes</taxon>
        <taxon>Ixodida</taxon>
        <taxon>Ixodoidea</taxon>
        <taxon>Ixodidae</taxon>
        <taxon>Haemaphysalinae</taxon>
        <taxon>Haemaphysalis</taxon>
    </lineage>
</organism>
<evidence type="ECO:0000313" key="1">
    <source>
        <dbReference type="EMBL" id="KAH9375180.1"/>
    </source>
</evidence>
<name>A0A9J6GLX7_HAELO</name>
<dbReference type="EMBL" id="JABSTR010000007">
    <property type="protein sequence ID" value="KAH9375180.1"/>
    <property type="molecule type" value="Genomic_DNA"/>
</dbReference>
<comment type="caution">
    <text evidence="1">The sequence shown here is derived from an EMBL/GenBank/DDBJ whole genome shotgun (WGS) entry which is preliminary data.</text>
</comment>
<reference evidence="1 2" key="1">
    <citation type="journal article" date="2020" name="Cell">
        <title>Large-Scale Comparative Analyses of Tick Genomes Elucidate Their Genetic Diversity and Vector Capacities.</title>
        <authorList>
            <consortium name="Tick Genome and Microbiome Consortium (TIGMIC)"/>
            <person name="Jia N."/>
            <person name="Wang J."/>
            <person name="Shi W."/>
            <person name="Du L."/>
            <person name="Sun Y."/>
            <person name="Zhan W."/>
            <person name="Jiang J.F."/>
            <person name="Wang Q."/>
            <person name="Zhang B."/>
            <person name="Ji P."/>
            <person name="Bell-Sakyi L."/>
            <person name="Cui X.M."/>
            <person name="Yuan T.T."/>
            <person name="Jiang B.G."/>
            <person name="Yang W.F."/>
            <person name="Lam T.T."/>
            <person name="Chang Q.C."/>
            <person name="Ding S.J."/>
            <person name="Wang X.J."/>
            <person name="Zhu J.G."/>
            <person name="Ruan X.D."/>
            <person name="Zhao L."/>
            <person name="Wei J.T."/>
            <person name="Ye R.Z."/>
            <person name="Que T.C."/>
            <person name="Du C.H."/>
            <person name="Zhou Y.H."/>
            <person name="Cheng J.X."/>
            <person name="Dai P.F."/>
            <person name="Guo W.B."/>
            <person name="Han X.H."/>
            <person name="Huang E.J."/>
            <person name="Li L.F."/>
            <person name="Wei W."/>
            <person name="Gao Y.C."/>
            <person name="Liu J.Z."/>
            <person name="Shao H.Z."/>
            <person name="Wang X."/>
            <person name="Wang C.C."/>
            <person name="Yang T.C."/>
            <person name="Huo Q.B."/>
            <person name="Li W."/>
            <person name="Chen H.Y."/>
            <person name="Chen S.E."/>
            <person name="Zhou L.G."/>
            <person name="Ni X.B."/>
            <person name="Tian J.H."/>
            <person name="Sheng Y."/>
            <person name="Liu T."/>
            <person name="Pan Y.S."/>
            <person name="Xia L.Y."/>
            <person name="Li J."/>
            <person name="Zhao F."/>
            <person name="Cao W.C."/>
        </authorList>
    </citation>
    <scope>NUCLEOTIDE SEQUENCE [LARGE SCALE GENOMIC DNA]</scope>
    <source>
        <strain evidence="1">HaeL-2018</strain>
    </source>
</reference>
<evidence type="ECO:0000313" key="2">
    <source>
        <dbReference type="Proteomes" id="UP000821853"/>
    </source>
</evidence>
<dbReference type="AlphaFoldDB" id="A0A9J6GLX7"/>
<keyword evidence="2" id="KW-1185">Reference proteome</keyword>
<sequence length="89" mass="10108">MFALVRFLNEYAKEPYEVPVDDIKDFHPADENDFDGGKVYSAFWKDDEVPENTGQYPAQVLLLAGNCKFISVVCSICFVAFKCTFRVAL</sequence>
<gene>
    <name evidence="1" type="ORF">HPB48_017949</name>
</gene>
<dbReference type="OMA" id="CTFRVAL"/>
<dbReference type="Proteomes" id="UP000821853">
    <property type="component" value="Chromosome 5"/>
</dbReference>
<dbReference type="VEuPathDB" id="VectorBase:HLOH_045210"/>